<evidence type="ECO:0000313" key="2">
    <source>
        <dbReference type="EMBL" id="UUR09266.1"/>
    </source>
</evidence>
<dbReference type="Proteomes" id="UP000831921">
    <property type="component" value="Chromosome"/>
</dbReference>
<feature type="domain" description="RES" evidence="1">
    <location>
        <begin position="19"/>
        <end position="155"/>
    </location>
</feature>
<keyword evidence="3" id="KW-1185">Reference proteome</keyword>
<gene>
    <name evidence="2" type="ORF">M1K48_06560</name>
</gene>
<dbReference type="SMART" id="SM00953">
    <property type="entry name" value="RES"/>
    <property type="match status" value="1"/>
</dbReference>
<accession>A0ABY5MZP2</accession>
<dbReference type="EMBL" id="CP097253">
    <property type="protein sequence ID" value="UUR09266.1"/>
    <property type="molecule type" value="Genomic_DNA"/>
</dbReference>
<sequence length="163" mass="17788">MDYRGTLYRSLNPLYARQPLSGEGAARFGGRFNPRGVPALYTALTIATAIREANQAGDLQPTTLVAYRATFTNLFDCRDAAVLARFEMTAETLADPAWREAMRKDGRAPTQDFALALIAAGHPGMLVRSFARGAAPDDLNLVLWRWTGDGARLSVIDDEARLG</sequence>
<evidence type="ECO:0000259" key="1">
    <source>
        <dbReference type="SMART" id="SM00953"/>
    </source>
</evidence>
<proteinExistence type="predicted"/>
<evidence type="ECO:0000313" key="3">
    <source>
        <dbReference type="Proteomes" id="UP000831921"/>
    </source>
</evidence>
<organism evidence="2 3">
    <name type="scientific">Sphingomonas glaciei</name>
    <dbReference type="NCBI Taxonomy" id="2938948"/>
    <lineage>
        <taxon>Bacteria</taxon>
        <taxon>Pseudomonadati</taxon>
        <taxon>Pseudomonadota</taxon>
        <taxon>Alphaproteobacteria</taxon>
        <taxon>Sphingomonadales</taxon>
        <taxon>Sphingomonadaceae</taxon>
        <taxon>Sphingomonas</taxon>
    </lineage>
</organism>
<dbReference type="InterPro" id="IPR014914">
    <property type="entry name" value="RES_dom"/>
</dbReference>
<protein>
    <submittedName>
        <fullName evidence="2">RES family NAD+ phosphorylase</fullName>
    </submittedName>
</protein>
<dbReference type="RefSeq" id="WP_249505034.1">
    <property type="nucleotide sequence ID" value="NZ_CP097253.1"/>
</dbReference>
<name>A0ABY5MZP2_9SPHN</name>
<dbReference type="Pfam" id="PF08808">
    <property type="entry name" value="RES"/>
    <property type="match status" value="1"/>
</dbReference>
<reference evidence="2 3" key="1">
    <citation type="submission" date="2022-05" db="EMBL/GenBank/DDBJ databases">
        <title>S8-45 Sphingomonas ultraviolaceadurans.</title>
        <authorList>
            <person name="Liu Y."/>
        </authorList>
    </citation>
    <scope>NUCLEOTIDE SEQUENCE [LARGE SCALE GENOMIC DNA]</scope>
    <source>
        <strain evidence="2 3">S8-45</strain>
    </source>
</reference>